<keyword evidence="4" id="KW-0677">Repeat</keyword>
<dbReference type="InterPro" id="IPR054560">
    <property type="entry name" value="XylE-like_N"/>
</dbReference>
<organism evidence="9 10">
    <name type="scientific">Simplicispira suum</name>
    <dbReference type="NCBI Taxonomy" id="2109915"/>
    <lineage>
        <taxon>Bacteria</taxon>
        <taxon>Pseudomonadati</taxon>
        <taxon>Pseudomonadota</taxon>
        <taxon>Betaproteobacteria</taxon>
        <taxon>Burkholderiales</taxon>
        <taxon>Comamonadaceae</taxon>
        <taxon>Simplicispira</taxon>
    </lineage>
</organism>
<dbReference type="Proteomes" id="UP000239326">
    <property type="component" value="Plasmid unnamed2"/>
</dbReference>
<dbReference type="NCBIfam" id="TIGR03211">
    <property type="entry name" value="catechol_2_3"/>
    <property type="match status" value="1"/>
</dbReference>
<keyword evidence="9" id="KW-0614">Plasmid</keyword>
<evidence type="ECO:0000256" key="7">
    <source>
        <dbReference type="ARBA" id="ARBA00023002"/>
    </source>
</evidence>
<accession>A0A2S0N6G7</accession>
<dbReference type="InterPro" id="IPR037523">
    <property type="entry name" value="VOC_core"/>
</dbReference>
<evidence type="ECO:0000256" key="5">
    <source>
        <dbReference type="ARBA" id="ARBA00022797"/>
    </source>
</evidence>
<dbReference type="OrthoDB" id="9804944at2"/>
<dbReference type="RefSeq" id="WP_106448493.1">
    <property type="nucleotide sequence ID" value="NZ_CP027671.1"/>
</dbReference>
<reference evidence="9 10" key="1">
    <citation type="submission" date="2018-03" db="EMBL/GenBank/DDBJ databases">
        <title>Genome sequencing of Simplicispira sp.</title>
        <authorList>
            <person name="Kim S.-J."/>
            <person name="Heo J."/>
            <person name="Kwon S.-W."/>
        </authorList>
    </citation>
    <scope>NUCLEOTIDE SEQUENCE [LARGE SCALE GENOMIC DNA]</scope>
    <source>
        <strain evidence="9 10">SC1-8</strain>
        <plasmid evidence="9 10">unnamed2</plasmid>
    </source>
</reference>
<name>A0A2S0N6G7_9BURK</name>
<geneLocation type="plasmid" evidence="9 10">
    <name>unnamed2</name>
</geneLocation>
<keyword evidence="7" id="KW-0560">Oxidoreductase</keyword>
<dbReference type="InterPro" id="IPR029068">
    <property type="entry name" value="Glyas_Bleomycin-R_OHBP_Dase"/>
</dbReference>
<evidence type="ECO:0000256" key="2">
    <source>
        <dbReference type="ARBA" id="ARBA00011881"/>
    </source>
</evidence>
<sequence>MGVMRLGHVNLRVMDVEQAIDHYVNIIGMTVTQRDPDGCAYLKCWDEWDKYSLILTPTDEAGIIHIGFKVERDSDLDAIKAHFESERIPIEALDANVLPLCGRSLRFNLPSGHEVWLYAEKETSGTAVGDQNPDPWPDGLKGAGAHWLDHLALVCEFNPEQGVNKVAENTAFLQKHLQFKLTERGVAGPDGDMLVAAFLTRTSTPHDIAFVPGPSMGLHHIAFFLEDWNAVLKAADVVAKARKNPSLTPNRHGMTRGLTYYMFDPSGNRNETFGGIGYLGQPDRPLVTWTDEHVERGLFFLGGDNKAFMEIYT</sequence>
<dbReference type="SUPFAM" id="SSF54593">
    <property type="entry name" value="Glyoxalase/Bleomycin resistance protein/Dihydroxybiphenyl dioxygenase"/>
    <property type="match status" value="1"/>
</dbReference>
<evidence type="ECO:0000313" key="9">
    <source>
        <dbReference type="EMBL" id="AVO43551.1"/>
    </source>
</evidence>
<feature type="domain" description="VOC" evidence="8">
    <location>
        <begin position="5"/>
        <end position="120"/>
    </location>
</feature>
<dbReference type="GO" id="GO:0018577">
    <property type="term" value="F:catechol 2,3-dioxygenase activity"/>
    <property type="evidence" value="ECO:0007669"/>
    <property type="project" value="InterPro"/>
</dbReference>
<keyword evidence="10" id="KW-1185">Reference proteome</keyword>
<evidence type="ECO:0000256" key="4">
    <source>
        <dbReference type="ARBA" id="ARBA00022737"/>
    </source>
</evidence>
<dbReference type="Pfam" id="PF00903">
    <property type="entry name" value="Glyoxalase"/>
    <property type="match status" value="1"/>
</dbReference>
<evidence type="ECO:0000256" key="6">
    <source>
        <dbReference type="ARBA" id="ARBA00022964"/>
    </source>
</evidence>
<evidence type="ECO:0000256" key="1">
    <source>
        <dbReference type="ARBA" id="ARBA00008784"/>
    </source>
</evidence>
<keyword evidence="3" id="KW-0479">Metal-binding</keyword>
<evidence type="ECO:0000313" key="10">
    <source>
        <dbReference type="Proteomes" id="UP000239326"/>
    </source>
</evidence>
<protein>
    <submittedName>
        <fullName evidence="9">Catechol 2,3-dioxygenase</fullName>
    </submittedName>
</protein>
<dbReference type="PROSITE" id="PS51819">
    <property type="entry name" value="VOC"/>
    <property type="match status" value="1"/>
</dbReference>
<dbReference type="AlphaFoldDB" id="A0A2S0N6G7"/>
<keyword evidence="6 9" id="KW-0223">Dioxygenase</keyword>
<dbReference type="Pfam" id="PF22247">
    <property type="entry name" value="Diox-like_N"/>
    <property type="match status" value="1"/>
</dbReference>
<comment type="subunit">
    <text evidence="2">Homotetramer.</text>
</comment>
<keyword evidence="5" id="KW-0058">Aromatic hydrocarbons catabolism</keyword>
<dbReference type="EMBL" id="CP027671">
    <property type="protein sequence ID" value="AVO43551.1"/>
    <property type="molecule type" value="Genomic_DNA"/>
</dbReference>
<dbReference type="InterPro" id="IPR050383">
    <property type="entry name" value="GlyoxalaseI/FosfomycinResist"/>
</dbReference>
<gene>
    <name evidence="9" type="ORF">C6571_19165</name>
</gene>
<dbReference type="GO" id="GO:0008198">
    <property type="term" value="F:ferrous iron binding"/>
    <property type="evidence" value="ECO:0007669"/>
    <property type="project" value="InterPro"/>
</dbReference>
<evidence type="ECO:0000259" key="8">
    <source>
        <dbReference type="PROSITE" id="PS51819"/>
    </source>
</evidence>
<dbReference type="InterPro" id="IPR004360">
    <property type="entry name" value="Glyas_Fos-R_dOase_dom"/>
</dbReference>
<evidence type="ECO:0000256" key="3">
    <source>
        <dbReference type="ARBA" id="ARBA00022723"/>
    </source>
</evidence>
<dbReference type="InterPro" id="IPR017624">
    <property type="entry name" value="Catechol_2-3_dOase"/>
</dbReference>
<dbReference type="KEGG" id="simp:C6571_19165"/>
<proteinExistence type="inferred from homology"/>
<comment type="similarity">
    <text evidence="1">Belongs to the extradiol ring-cleavage dioxygenase family.</text>
</comment>
<dbReference type="Gene3D" id="3.10.180.10">
    <property type="entry name" value="2,3-Dihydroxybiphenyl 1,2-Dioxygenase, domain 1"/>
    <property type="match status" value="2"/>
</dbReference>
<dbReference type="PANTHER" id="PTHR21366">
    <property type="entry name" value="GLYOXALASE FAMILY PROTEIN"/>
    <property type="match status" value="1"/>
</dbReference>